<evidence type="ECO:0000313" key="1">
    <source>
        <dbReference type="EMBL" id="NMP26876.1"/>
    </source>
</evidence>
<reference evidence="1 2" key="1">
    <citation type="submission" date="2020-01" db="EMBL/GenBank/DDBJ databases">
        <authorList>
            <person name="Lee S.D."/>
        </authorList>
    </citation>
    <scope>NUCLEOTIDE SEQUENCE [LARGE SCALE GENOMIC DNA]</scope>
    <source>
        <strain evidence="1 2">SAP-1</strain>
    </source>
</reference>
<keyword evidence="2" id="KW-1185">Reference proteome</keyword>
<evidence type="ECO:0000313" key="2">
    <source>
        <dbReference type="Proteomes" id="UP000585363"/>
    </source>
</evidence>
<accession>A0A848MHT1</accession>
<name>A0A848MHT1_9GAMM</name>
<reference evidence="1 2" key="2">
    <citation type="submission" date="2020-06" db="EMBL/GenBank/DDBJ databases">
        <title>Polyphasic characterization of a Rahnella strain isolated from tree sap.</title>
        <authorList>
            <person name="Kim I.S."/>
        </authorList>
    </citation>
    <scope>NUCLEOTIDE SEQUENCE [LARGE SCALE GENOMIC DNA]</scope>
    <source>
        <strain evidence="1 2">SAP-1</strain>
    </source>
</reference>
<dbReference type="EMBL" id="JAADJU010000004">
    <property type="protein sequence ID" value="NMP26876.1"/>
    <property type="molecule type" value="Genomic_DNA"/>
</dbReference>
<dbReference type="AlphaFoldDB" id="A0A848MHT1"/>
<dbReference type="Proteomes" id="UP000585363">
    <property type="component" value="Unassembled WGS sequence"/>
</dbReference>
<gene>
    <name evidence="1" type="ORF">GW590_08365</name>
</gene>
<comment type="caution">
    <text evidence="1">The sequence shown here is derived from an EMBL/GenBank/DDBJ whole genome shotgun (WGS) entry which is preliminary data.</text>
</comment>
<sequence>MNDKKYCYRYVEGNDTQGRPIVMLWVRVIIRETEKTFWHCYDYHHMTLEQLKQFESRPKNGVKRCLKGAARSSYHLTKEEALRAFVYRKMYQLKRMSLTMETANMCLDGLRKAGHVSDGAIPATVTPPLRTTFVASEELGPVAASFKWGEY</sequence>
<organism evidence="1 2">
    <name type="scientific">Rouxiella aceris</name>
    <dbReference type="NCBI Taxonomy" id="2703884"/>
    <lineage>
        <taxon>Bacteria</taxon>
        <taxon>Pseudomonadati</taxon>
        <taxon>Pseudomonadota</taxon>
        <taxon>Gammaproteobacteria</taxon>
        <taxon>Enterobacterales</taxon>
        <taxon>Yersiniaceae</taxon>
        <taxon>Rouxiella</taxon>
    </lineage>
</organism>
<dbReference type="RefSeq" id="WP_169402582.1">
    <property type="nucleotide sequence ID" value="NZ_JAADJU010000004.1"/>
</dbReference>
<protein>
    <submittedName>
        <fullName evidence="1">Uncharacterized protein</fullName>
    </submittedName>
</protein>
<proteinExistence type="predicted"/>